<keyword evidence="3" id="KW-1185">Reference proteome</keyword>
<evidence type="ECO:0000256" key="1">
    <source>
        <dbReference type="SAM" id="MobiDB-lite"/>
    </source>
</evidence>
<reference evidence="2 3" key="1">
    <citation type="journal article" date="2016" name="Genome Biol. Evol.">
        <title>Divergent and convergent evolution of fungal pathogenicity.</title>
        <authorList>
            <person name="Shang Y."/>
            <person name="Xiao G."/>
            <person name="Zheng P."/>
            <person name="Cen K."/>
            <person name="Zhan S."/>
            <person name="Wang C."/>
        </authorList>
    </citation>
    <scope>NUCLEOTIDE SEQUENCE [LARGE SCALE GENOMIC DNA]</scope>
    <source>
        <strain evidence="2 3">ARSEF 7405</strain>
    </source>
</reference>
<evidence type="ECO:0000313" key="3">
    <source>
        <dbReference type="Proteomes" id="UP000242877"/>
    </source>
</evidence>
<sequence length="648" mass="72085">MGNEGPKKIHSFFDRVRPSNVIVPRLDPTSPHKLPSDDQHGSETENSHTAKRKLNTEAAAVERQSSPGSVLSAEASCQPSDCLISDDAESKPHRSKRRKDIDNARPPLNSNSSMGQEEDETIQHAQKNLFHILVAPKQEQKHTTLSQDAESNSISTEPSTVAPQHDIPQPPESEPVKHQATPPTSPSPPRKLIKLHINGKLLSSPALQPISPSTPGPIPEGNLENQLSVPEPANRRELRLTANGKLLSSPPPKVPEELVSDTTAGKKRVTRSKSTRRKKNKKTLLVKIKYGTDDTSRTQVGEIIEAIFSGEPQKPQTTVLKVTSNDPTEEQRPAAPRKPTPPPQPPKPTHPFFLPKSAQEPAVSAPSNPDKKPSAQNPPSPNPPVVKPPPVQLLKPLGSQTKPPAVTITRPWPSFRTKSPRYPDSKHPLWPFRNGVHVRGLDTDQEPKPVPHDFNVKNKKGKGKIYRVDDSENVLSLISKSLKEMRHDHENRAKSVMRYPRQQHWTGHELKKIVGNRLRTIHTAVLNSQEEIKNATTAFDRGSCEDNMWTVKYAPSSTEDVLQDNGNVTAISEWLRKLIVDTVKKEAILNSKSKKGSDKDKKKKKKKKKRKSELDGFITSDGSDGESENWQSMLEKMDDDEDELEEQI</sequence>
<feature type="region of interest" description="Disordered" evidence="1">
    <location>
        <begin position="591"/>
        <end position="648"/>
    </location>
</feature>
<organism evidence="2 3">
    <name type="scientific">Ascosphaera apis ARSEF 7405</name>
    <dbReference type="NCBI Taxonomy" id="392613"/>
    <lineage>
        <taxon>Eukaryota</taxon>
        <taxon>Fungi</taxon>
        <taxon>Dikarya</taxon>
        <taxon>Ascomycota</taxon>
        <taxon>Pezizomycotina</taxon>
        <taxon>Eurotiomycetes</taxon>
        <taxon>Eurotiomycetidae</taxon>
        <taxon>Onygenales</taxon>
        <taxon>Ascosphaeraceae</taxon>
        <taxon>Ascosphaera</taxon>
    </lineage>
</organism>
<feature type="compositionally biased region" description="Polar residues" evidence="1">
    <location>
        <begin position="143"/>
        <end position="162"/>
    </location>
</feature>
<feature type="compositionally biased region" description="Basic residues" evidence="1">
    <location>
        <begin position="265"/>
        <end position="284"/>
    </location>
</feature>
<feature type="compositionally biased region" description="Acidic residues" evidence="1">
    <location>
        <begin position="637"/>
        <end position="648"/>
    </location>
</feature>
<dbReference type="OrthoDB" id="10064318at2759"/>
<feature type="compositionally biased region" description="Basic residues" evidence="1">
    <location>
        <begin position="601"/>
        <end position="611"/>
    </location>
</feature>
<dbReference type="VEuPathDB" id="FungiDB:AAP_02320"/>
<accession>A0A168A6J0</accession>
<feature type="compositionally biased region" description="Pro residues" evidence="1">
    <location>
        <begin position="336"/>
        <end position="349"/>
    </location>
</feature>
<feature type="compositionally biased region" description="Pro residues" evidence="1">
    <location>
        <begin position="376"/>
        <end position="391"/>
    </location>
</feature>
<feature type="compositionally biased region" description="Polar residues" evidence="1">
    <location>
        <begin position="63"/>
        <end position="79"/>
    </location>
</feature>
<dbReference type="Gene3D" id="3.40.50.300">
    <property type="entry name" value="P-loop containing nucleotide triphosphate hydrolases"/>
    <property type="match status" value="1"/>
</dbReference>
<feature type="region of interest" description="Disordered" evidence="1">
    <location>
        <begin position="1"/>
        <end position="412"/>
    </location>
</feature>
<feature type="compositionally biased region" description="Polar residues" evidence="1">
    <location>
        <begin position="314"/>
        <end position="326"/>
    </location>
</feature>
<feature type="compositionally biased region" description="Basic and acidic residues" evidence="1">
    <location>
        <begin position="34"/>
        <end position="48"/>
    </location>
</feature>
<comment type="caution">
    <text evidence="2">The sequence shown here is derived from an EMBL/GenBank/DDBJ whole genome shotgun (WGS) entry which is preliminary data.</text>
</comment>
<protein>
    <submittedName>
        <fullName evidence="2">Uncharacterized protein</fullName>
    </submittedName>
</protein>
<dbReference type="AlphaFoldDB" id="A0A168A6J0"/>
<dbReference type="Proteomes" id="UP000242877">
    <property type="component" value="Unassembled WGS sequence"/>
</dbReference>
<dbReference type="EMBL" id="AZGZ01000008">
    <property type="protein sequence ID" value="KZZ93528.1"/>
    <property type="molecule type" value="Genomic_DNA"/>
</dbReference>
<gene>
    <name evidence="2" type="ORF">AAP_02320</name>
</gene>
<evidence type="ECO:0000313" key="2">
    <source>
        <dbReference type="EMBL" id="KZZ93528.1"/>
    </source>
</evidence>
<dbReference type="InterPro" id="IPR027417">
    <property type="entry name" value="P-loop_NTPase"/>
</dbReference>
<proteinExistence type="predicted"/>
<name>A0A168A6J0_9EURO</name>
<feature type="compositionally biased region" description="Basic and acidic residues" evidence="1">
    <location>
        <begin position="1"/>
        <end position="17"/>
    </location>
</feature>